<dbReference type="RefSeq" id="WP_058950326.1">
    <property type="nucleotide sequence ID" value="NZ_BBXV01000024.1"/>
</dbReference>
<evidence type="ECO:0000313" key="3">
    <source>
        <dbReference type="Proteomes" id="UP000052946"/>
    </source>
</evidence>
<proteinExistence type="predicted"/>
<protein>
    <submittedName>
        <fullName evidence="2">Uncharacterized protein</fullName>
    </submittedName>
</protein>
<sequence length="248" mass="29633">MGLYMDRNKHRNLFKNKEPLKEPNQGIYIKNHVAEMIMEQKKVNQSLHQTQVKMKQHFYRQEGKNAGQWREMLTKLTALQQNNSMQDRRDAEMIRLLEQMEEKHTRMEKLLEDTQRTNKELSGKVNHLQLAQSDMTDHITSREQEDKNLRASLQEQSEWQDKIETKLTNQEEHQKAVMASLENQEALTEKLARQLDHVRSTLFERTSHLAEKIEENYRLTTAYITKLFTGSENQIAHFKMDRRQNKKK</sequence>
<dbReference type="AlphaFoldDB" id="A0A0U9H8Y6"/>
<dbReference type="EMBL" id="BBXV01000024">
    <property type="protein sequence ID" value="GAQ18249.1"/>
    <property type="molecule type" value="Genomic_DNA"/>
</dbReference>
<evidence type="ECO:0000256" key="1">
    <source>
        <dbReference type="SAM" id="Coils"/>
    </source>
</evidence>
<accession>A0A0U9H8Y6</accession>
<keyword evidence="1" id="KW-0175">Coiled coil</keyword>
<reference evidence="3" key="1">
    <citation type="submission" date="2015-07" db="EMBL/GenBank/DDBJ databases">
        <title>Draft Genome Sequence of Oceanobacillus picturae Heshi-B3 that Was Isolated from Fermented Rice Bran with Aging Salted Mackerel, Which Was Named Heshiko as Traditional Fermented Seafood in Japan.</title>
        <authorList>
            <person name="Akuzawa S."/>
            <person name="Nakagawa J."/>
            <person name="Kanekatsu T."/>
            <person name="Kanesaki Y."/>
            <person name="Suzuki T."/>
        </authorList>
    </citation>
    <scope>NUCLEOTIDE SEQUENCE [LARGE SCALE GENOMIC DNA]</scope>
    <source>
        <strain evidence="3">Heshi-B3</strain>
    </source>
</reference>
<name>A0A0U9H8Y6_9BACI</name>
<dbReference type="OrthoDB" id="2733945at2"/>
<dbReference type="Proteomes" id="UP000052946">
    <property type="component" value="Unassembled WGS sequence"/>
</dbReference>
<comment type="caution">
    <text evidence="2">The sequence shown here is derived from an EMBL/GenBank/DDBJ whole genome shotgun (WGS) entry which is preliminary data.</text>
</comment>
<feature type="coiled-coil region" evidence="1">
    <location>
        <begin position="93"/>
        <end position="131"/>
    </location>
</feature>
<reference evidence="2 3" key="2">
    <citation type="journal article" date="2016" name="Genome Announc.">
        <title>Draft Genome Sequence of Oceanobacillus picturae Heshi-B3, Isolated from Fermented Rice Bran in a Traditional Japanese Seafood Dish.</title>
        <authorList>
            <person name="Akuzawa S."/>
            <person name="Nagaoka J."/>
            <person name="Kanekatsu M."/>
            <person name="Kanesaki Y."/>
            <person name="Suzuki T."/>
        </authorList>
    </citation>
    <scope>NUCLEOTIDE SEQUENCE [LARGE SCALE GENOMIC DNA]</scope>
    <source>
        <strain evidence="2 3">Heshi-B3</strain>
    </source>
</reference>
<organism evidence="2 3">
    <name type="scientific">Oceanobacillus picturae</name>
    <dbReference type="NCBI Taxonomy" id="171693"/>
    <lineage>
        <taxon>Bacteria</taxon>
        <taxon>Bacillati</taxon>
        <taxon>Bacillota</taxon>
        <taxon>Bacilli</taxon>
        <taxon>Bacillales</taxon>
        <taxon>Bacillaceae</taxon>
        <taxon>Oceanobacillus</taxon>
    </lineage>
</organism>
<evidence type="ECO:0000313" key="2">
    <source>
        <dbReference type="EMBL" id="GAQ18249.1"/>
    </source>
</evidence>
<gene>
    <name evidence="2" type="ORF">OPHB3_2188</name>
</gene>